<dbReference type="Proteomes" id="UP001054945">
    <property type="component" value="Unassembled WGS sequence"/>
</dbReference>
<comment type="caution">
    <text evidence="1">The sequence shown here is derived from an EMBL/GenBank/DDBJ whole genome shotgun (WGS) entry which is preliminary data.</text>
</comment>
<dbReference type="EMBL" id="BPLR01003730">
    <property type="protein sequence ID" value="GIX88042.1"/>
    <property type="molecule type" value="Genomic_DNA"/>
</dbReference>
<protein>
    <submittedName>
        <fullName evidence="1">Uncharacterized protein</fullName>
    </submittedName>
</protein>
<evidence type="ECO:0000313" key="2">
    <source>
        <dbReference type="Proteomes" id="UP001054945"/>
    </source>
</evidence>
<sequence length="107" mass="11717">MGSQLIDTDFCQDAGRAKAAASLITFSAAFPSTYVHHQDSIGAAKKAGLASPPLLTGRLGGETQRDPSHPRLTSAFIFELRIKVSSDFVQIWNDQFEIVIQDLFCFK</sequence>
<keyword evidence="2" id="KW-1185">Reference proteome</keyword>
<organism evidence="1 2">
    <name type="scientific">Caerostris extrusa</name>
    <name type="common">Bark spider</name>
    <name type="synonym">Caerostris bankana</name>
    <dbReference type="NCBI Taxonomy" id="172846"/>
    <lineage>
        <taxon>Eukaryota</taxon>
        <taxon>Metazoa</taxon>
        <taxon>Ecdysozoa</taxon>
        <taxon>Arthropoda</taxon>
        <taxon>Chelicerata</taxon>
        <taxon>Arachnida</taxon>
        <taxon>Araneae</taxon>
        <taxon>Araneomorphae</taxon>
        <taxon>Entelegynae</taxon>
        <taxon>Araneoidea</taxon>
        <taxon>Araneidae</taxon>
        <taxon>Caerostris</taxon>
    </lineage>
</organism>
<proteinExistence type="predicted"/>
<name>A0AAV4NT67_CAEEX</name>
<reference evidence="1 2" key="1">
    <citation type="submission" date="2021-06" db="EMBL/GenBank/DDBJ databases">
        <title>Caerostris extrusa draft genome.</title>
        <authorList>
            <person name="Kono N."/>
            <person name="Arakawa K."/>
        </authorList>
    </citation>
    <scope>NUCLEOTIDE SEQUENCE [LARGE SCALE GENOMIC DNA]</scope>
</reference>
<dbReference type="AlphaFoldDB" id="A0AAV4NT67"/>
<evidence type="ECO:0000313" key="1">
    <source>
        <dbReference type="EMBL" id="GIX88042.1"/>
    </source>
</evidence>
<gene>
    <name evidence="1" type="ORF">CEXT_16181</name>
</gene>
<accession>A0AAV4NT67</accession>